<dbReference type="InterPro" id="IPR013766">
    <property type="entry name" value="Thioredoxin_domain"/>
</dbReference>
<accession>A0A917W2P6</accession>
<keyword evidence="5" id="KW-0560">Oxidoreductase</keyword>
<evidence type="ECO:0000256" key="10">
    <source>
        <dbReference type="ARBA" id="ARBA00041373"/>
    </source>
</evidence>
<dbReference type="InterPro" id="IPR050924">
    <property type="entry name" value="Peroxiredoxin_BCP/PrxQ"/>
</dbReference>
<dbReference type="GO" id="GO:0008379">
    <property type="term" value="F:thioredoxin peroxidase activity"/>
    <property type="evidence" value="ECO:0007669"/>
    <property type="project" value="TreeGrafter"/>
</dbReference>
<keyword evidence="15" id="KW-1185">Reference proteome</keyword>
<dbReference type="InterPro" id="IPR000866">
    <property type="entry name" value="AhpC/TSA"/>
</dbReference>
<dbReference type="RefSeq" id="WP_188802852.1">
    <property type="nucleotide sequence ID" value="NZ_BMOK01000007.1"/>
</dbReference>
<sequence length="215" mass="23793">MASLIDEINEYKASSSKKASPEKKRINAQAIKKLEESGIAKGLKKGDHAPDFTLPDATGRNISLSDQLAKGPVILSFYRGGWCPYCNLELRAYQRALPEIKNAGAQLIAISPQTPDASLSTKEKDELEFFVLSDEGGEVAKAYDLLFKLQDELIELYKKSGIDLPAHNGNENWELPKPATFVVDQRGTIVFSHVDSDYKNRTDPEEVIGIVKALR</sequence>
<dbReference type="EMBL" id="BMOK01000007">
    <property type="protein sequence ID" value="GGL54937.1"/>
    <property type="molecule type" value="Genomic_DNA"/>
</dbReference>
<dbReference type="GO" id="GO:0005737">
    <property type="term" value="C:cytoplasm"/>
    <property type="evidence" value="ECO:0007669"/>
    <property type="project" value="TreeGrafter"/>
</dbReference>
<evidence type="ECO:0000256" key="5">
    <source>
        <dbReference type="ARBA" id="ARBA00023002"/>
    </source>
</evidence>
<dbReference type="PROSITE" id="PS51352">
    <property type="entry name" value="THIOREDOXIN_2"/>
    <property type="match status" value="1"/>
</dbReference>
<evidence type="ECO:0000256" key="11">
    <source>
        <dbReference type="ARBA" id="ARBA00049091"/>
    </source>
</evidence>
<comment type="function">
    <text evidence="1">Thiol-specific peroxidase that catalyzes the reduction of hydrogen peroxide and organic hydroperoxides to water and alcohols, respectively. Plays a role in cell protection against oxidative stress by detoxifying peroxides and as sensor of hydrogen peroxide-mediated signaling events.</text>
</comment>
<reference evidence="14" key="2">
    <citation type="submission" date="2020-09" db="EMBL/GenBank/DDBJ databases">
        <authorList>
            <person name="Sun Q."/>
            <person name="Ohkuma M."/>
        </authorList>
    </citation>
    <scope>NUCLEOTIDE SEQUENCE</scope>
    <source>
        <strain evidence="14">JCM 15325</strain>
    </source>
</reference>
<evidence type="ECO:0000256" key="6">
    <source>
        <dbReference type="ARBA" id="ARBA00023157"/>
    </source>
</evidence>
<dbReference type="SUPFAM" id="SSF52833">
    <property type="entry name" value="Thioredoxin-like"/>
    <property type="match status" value="1"/>
</dbReference>
<gene>
    <name evidence="14" type="ORF">GCM10007968_18770</name>
</gene>
<keyword evidence="3" id="KW-0575">Peroxidase</keyword>
<comment type="similarity">
    <text evidence="9">Belongs to the peroxiredoxin family. BCP/PrxQ subfamily.</text>
</comment>
<keyword evidence="4" id="KW-0049">Antioxidant</keyword>
<evidence type="ECO:0000313" key="14">
    <source>
        <dbReference type="EMBL" id="GGL54937.1"/>
    </source>
</evidence>
<feature type="domain" description="Thioredoxin" evidence="13">
    <location>
        <begin position="43"/>
        <end position="215"/>
    </location>
</feature>
<evidence type="ECO:0000259" key="13">
    <source>
        <dbReference type="PROSITE" id="PS51352"/>
    </source>
</evidence>
<evidence type="ECO:0000256" key="7">
    <source>
        <dbReference type="ARBA" id="ARBA00023284"/>
    </source>
</evidence>
<evidence type="ECO:0000256" key="3">
    <source>
        <dbReference type="ARBA" id="ARBA00022559"/>
    </source>
</evidence>
<dbReference type="EC" id="1.11.1.24" evidence="2"/>
<evidence type="ECO:0000256" key="9">
    <source>
        <dbReference type="ARBA" id="ARBA00038489"/>
    </source>
</evidence>
<organism evidence="14 15">
    <name type="scientific">Sporolactobacillus putidus</name>
    <dbReference type="NCBI Taxonomy" id="492735"/>
    <lineage>
        <taxon>Bacteria</taxon>
        <taxon>Bacillati</taxon>
        <taxon>Bacillota</taxon>
        <taxon>Bacilli</taxon>
        <taxon>Bacillales</taxon>
        <taxon>Sporolactobacillaceae</taxon>
        <taxon>Sporolactobacillus</taxon>
    </lineage>
</organism>
<dbReference type="PANTHER" id="PTHR42801:SF7">
    <property type="entry name" value="SLL1159 PROTEIN"/>
    <property type="match status" value="1"/>
</dbReference>
<keyword evidence="6" id="KW-1015">Disulfide bond</keyword>
<dbReference type="GO" id="GO:0034599">
    <property type="term" value="P:cellular response to oxidative stress"/>
    <property type="evidence" value="ECO:0007669"/>
    <property type="project" value="TreeGrafter"/>
</dbReference>
<feature type="region of interest" description="Disordered" evidence="12">
    <location>
        <begin position="1"/>
        <end position="26"/>
    </location>
</feature>
<dbReference type="GO" id="GO:0045454">
    <property type="term" value="P:cell redox homeostasis"/>
    <property type="evidence" value="ECO:0007669"/>
    <property type="project" value="TreeGrafter"/>
</dbReference>
<evidence type="ECO:0000256" key="2">
    <source>
        <dbReference type="ARBA" id="ARBA00013017"/>
    </source>
</evidence>
<comment type="catalytic activity">
    <reaction evidence="11">
        <text>a hydroperoxide + [thioredoxin]-dithiol = an alcohol + [thioredoxin]-disulfide + H2O</text>
        <dbReference type="Rhea" id="RHEA:62620"/>
        <dbReference type="Rhea" id="RHEA-COMP:10698"/>
        <dbReference type="Rhea" id="RHEA-COMP:10700"/>
        <dbReference type="ChEBI" id="CHEBI:15377"/>
        <dbReference type="ChEBI" id="CHEBI:29950"/>
        <dbReference type="ChEBI" id="CHEBI:30879"/>
        <dbReference type="ChEBI" id="CHEBI:35924"/>
        <dbReference type="ChEBI" id="CHEBI:50058"/>
        <dbReference type="EC" id="1.11.1.24"/>
    </reaction>
</comment>
<keyword evidence="7" id="KW-0676">Redox-active center</keyword>
<evidence type="ECO:0000256" key="4">
    <source>
        <dbReference type="ARBA" id="ARBA00022862"/>
    </source>
</evidence>
<dbReference type="Gene3D" id="3.40.30.10">
    <property type="entry name" value="Glutaredoxin"/>
    <property type="match status" value="1"/>
</dbReference>
<evidence type="ECO:0000256" key="12">
    <source>
        <dbReference type="SAM" id="MobiDB-lite"/>
    </source>
</evidence>
<dbReference type="CDD" id="cd02970">
    <property type="entry name" value="PRX_like2"/>
    <property type="match status" value="1"/>
</dbReference>
<evidence type="ECO:0000256" key="8">
    <source>
        <dbReference type="ARBA" id="ARBA00032824"/>
    </source>
</evidence>
<dbReference type="Proteomes" id="UP000654670">
    <property type="component" value="Unassembled WGS sequence"/>
</dbReference>
<comment type="caution">
    <text evidence="14">The sequence shown here is derived from an EMBL/GenBank/DDBJ whole genome shotgun (WGS) entry which is preliminary data.</text>
</comment>
<evidence type="ECO:0000313" key="15">
    <source>
        <dbReference type="Proteomes" id="UP000654670"/>
    </source>
</evidence>
<reference evidence="14" key="1">
    <citation type="journal article" date="2014" name="Int. J. Syst. Evol. Microbiol.">
        <title>Complete genome sequence of Corynebacterium casei LMG S-19264T (=DSM 44701T), isolated from a smear-ripened cheese.</title>
        <authorList>
            <consortium name="US DOE Joint Genome Institute (JGI-PGF)"/>
            <person name="Walter F."/>
            <person name="Albersmeier A."/>
            <person name="Kalinowski J."/>
            <person name="Ruckert C."/>
        </authorList>
    </citation>
    <scope>NUCLEOTIDE SEQUENCE</scope>
    <source>
        <strain evidence="14">JCM 15325</strain>
    </source>
</reference>
<evidence type="ECO:0000256" key="1">
    <source>
        <dbReference type="ARBA" id="ARBA00003330"/>
    </source>
</evidence>
<dbReference type="PANTHER" id="PTHR42801">
    <property type="entry name" value="THIOREDOXIN-DEPENDENT PEROXIDE REDUCTASE"/>
    <property type="match status" value="1"/>
</dbReference>
<proteinExistence type="inferred from homology"/>
<dbReference type="Pfam" id="PF00578">
    <property type="entry name" value="AhpC-TSA"/>
    <property type="match status" value="1"/>
</dbReference>
<dbReference type="AlphaFoldDB" id="A0A917W2P6"/>
<protein>
    <recommendedName>
        <fullName evidence="2">thioredoxin-dependent peroxiredoxin</fullName>
        <ecNumber evidence="2">1.11.1.24</ecNumber>
    </recommendedName>
    <alternativeName>
        <fullName evidence="10">Bacterioferritin comigratory protein</fullName>
    </alternativeName>
    <alternativeName>
        <fullName evidence="8">Thioredoxin peroxidase</fullName>
    </alternativeName>
</protein>
<name>A0A917W2P6_9BACL</name>
<dbReference type="InterPro" id="IPR036249">
    <property type="entry name" value="Thioredoxin-like_sf"/>
</dbReference>